<evidence type="ECO:0000256" key="4">
    <source>
        <dbReference type="SAM" id="SignalP"/>
    </source>
</evidence>
<gene>
    <name evidence="7" type="ORF">DR950_08645</name>
</gene>
<evidence type="ECO:0000256" key="1">
    <source>
        <dbReference type="ARBA" id="ARBA00010088"/>
    </source>
</evidence>
<dbReference type="Gene3D" id="3.40.50.1820">
    <property type="entry name" value="alpha/beta hydrolase"/>
    <property type="match status" value="1"/>
</dbReference>
<feature type="domain" description="Peptidase S33 tripeptidyl aminopeptidase-like C-terminal" evidence="6">
    <location>
        <begin position="419"/>
        <end position="512"/>
    </location>
</feature>
<evidence type="ECO:0000259" key="6">
    <source>
        <dbReference type="Pfam" id="PF08386"/>
    </source>
</evidence>
<dbReference type="Pfam" id="PF08386">
    <property type="entry name" value="Abhydrolase_4"/>
    <property type="match status" value="1"/>
</dbReference>
<dbReference type="InterPro" id="IPR051601">
    <property type="entry name" value="Serine_prot/Carboxylest_S33"/>
</dbReference>
<name>A0A372ZPQ8_9ACTN</name>
<evidence type="ECO:0000259" key="5">
    <source>
        <dbReference type="Pfam" id="PF00561"/>
    </source>
</evidence>
<comment type="similarity">
    <text evidence="1">Belongs to the peptidase S33 family.</text>
</comment>
<feature type="chain" id="PRO_5016961042" evidence="4">
    <location>
        <begin position="46"/>
        <end position="515"/>
    </location>
</feature>
<organism evidence="7 8">
    <name type="scientific">Kitasatospora xanthocidica</name>
    <dbReference type="NCBI Taxonomy" id="83382"/>
    <lineage>
        <taxon>Bacteria</taxon>
        <taxon>Bacillati</taxon>
        <taxon>Actinomycetota</taxon>
        <taxon>Actinomycetes</taxon>
        <taxon>Kitasatosporales</taxon>
        <taxon>Streptomycetaceae</taxon>
        <taxon>Kitasatospora</taxon>
    </lineage>
</organism>
<dbReference type="GO" id="GO:0016787">
    <property type="term" value="F:hydrolase activity"/>
    <property type="evidence" value="ECO:0007669"/>
    <property type="project" value="UniProtKB-KW"/>
</dbReference>
<dbReference type="Proteomes" id="UP000263377">
    <property type="component" value="Unassembled WGS sequence"/>
</dbReference>
<dbReference type="RefSeq" id="WP_117486562.1">
    <property type="nucleotide sequence ID" value="NZ_QVIG01000001.1"/>
</dbReference>
<keyword evidence="8" id="KW-1185">Reference proteome</keyword>
<keyword evidence="2 4" id="KW-0732">Signal</keyword>
<protein>
    <submittedName>
        <fullName evidence="7">Alpha/beta hydrolase</fullName>
    </submittedName>
</protein>
<dbReference type="AlphaFoldDB" id="A0A372ZPQ8"/>
<dbReference type="InterPro" id="IPR000073">
    <property type="entry name" value="AB_hydrolase_1"/>
</dbReference>
<reference evidence="7 8" key="1">
    <citation type="submission" date="2018-08" db="EMBL/GenBank/DDBJ databases">
        <title>Diversity &amp; Physiological Properties of Lignin-Decomposing Actinobacteria from Soil.</title>
        <authorList>
            <person name="Roh S.G."/>
            <person name="Kim S.B."/>
        </authorList>
    </citation>
    <scope>NUCLEOTIDE SEQUENCE [LARGE SCALE GENOMIC DNA]</scope>
    <source>
        <strain evidence="7 8">MMS17-GH009</strain>
    </source>
</reference>
<dbReference type="PANTHER" id="PTHR43248:SF29">
    <property type="entry name" value="TRIPEPTIDYL AMINOPEPTIDASE"/>
    <property type="match status" value="1"/>
</dbReference>
<accession>A0A372ZPQ8</accession>
<evidence type="ECO:0000313" key="8">
    <source>
        <dbReference type="Proteomes" id="UP000263377"/>
    </source>
</evidence>
<comment type="caution">
    <text evidence="7">The sequence shown here is derived from an EMBL/GenBank/DDBJ whole genome shotgun (WGS) entry which is preliminary data.</text>
</comment>
<dbReference type="Pfam" id="PF00561">
    <property type="entry name" value="Abhydrolase_1"/>
    <property type="match status" value="1"/>
</dbReference>
<keyword evidence="3 7" id="KW-0378">Hydrolase</keyword>
<proteinExistence type="inferred from homology"/>
<dbReference type="SUPFAM" id="SSF53474">
    <property type="entry name" value="alpha/beta-Hydrolases"/>
    <property type="match status" value="1"/>
</dbReference>
<evidence type="ECO:0000256" key="2">
    <source>
        <dbReference type="ARBA" id="ARBA00022729"/>
    </source>
</evidence>
<dbReference type="PANTHER" id="PTHR43248">
    <property type="entry name" value="2-SUCCINYL-6-HYDROXY-2,4-CYCLOHEXADIENE-1-CARBOXYLATE SYNTHASE"/>
    <property type="match status" value="1"/>
</dbReference>
<dbReference type="InterPro" id="IPR029058">
    <property type="entry name" value="AB_hydrolase_fold"/>
</dbReference>
<sequence>MTKPTRTAAARSTVARTTPTRTVTAAVTAAAALAVTALSALPAGAAESAKPGRDGLAWAACPGAPADSPQRCAEVTVPLDYADPDGARVTLAVSRISAADPGRRRGVLLAVPGGPGGSSLDLVHGMAGRLPQSVRDRYDVVGFDPRGVGRSTPVSCGLDPADLSMVKLRPWPAADGSIDGNLATARRIADTCARNGGPVLRGISTANEARDLDGIRRALGERRLSLWGVSYGTYAGAVYTTMFPERTDRVVLDSNDDPDPSRVGRGWLDAYGRGVEDRFPDFARWASAPDNPDRVADTPEEVRPLFLDLAARLDRAPLPWPGANPAELNGNVLRQTLLDSMNADARFPDVAGLMLAGLGRRPLPAPVVPPEAAVQNTIAVSVGTLCNDVRWPADPAGYAKAVTADRAARPLTAGLPVNVMPCAFWPFAPAEPPVRVTDRGPSNVLLTQNLRDPATPYTGALKLRAAFGDRARMVTVDSGGHDVYRANGNACGDEVVTDYLVTGHRPARDVLCPAG</sequence>
<dbReference type="InterPro" id="IPR013595">
    <property type="entry name" value="Pept_S33_TAP-like_C"/>
</dbReference>
<feature type="domain" description="AB hydrolase-1" evidence="5">
    <location>
        <begin position="107"/>
        <end position="295"/>
    </location>
</feature>
<dbReference type="EMBL" id="QVIG01000001">
    <property type="protein sequence ID" value="RGD57843.1"/>
    <property type="molecule type" value="Genomic_DNA"/>
</dbReference>
<feature type="signal peptide" evidence="4">
    <location>
        <begin position="1"/>
        <end position="45"/>
    </location>
</feature>
<evidence type="ECO:0000256" key="3">
    <source>
        <dbReference type="ARBA" id="ARBA00022801"/>
    </source>
</evidence>
<evidence type="ECO:0000313" key="7">
    <source>
        <dbReference type="EMBL" id="RGD57843.1"/>
    </source>
</evidence>